<dbReference type="EMBL" id="MSTR01000010">
    <property type="protein sequence ID" value="ONN42323.1"/>
    <property type="molecule type" value="Genomic_DNA"/>
</dbReference>
<dbReference type="STRING" id="53346.A5802_002881"/>
<keyword evidence="1" id="KW-1133">Transmembrane helix</keyword>
<evidence type="ECO:0008006" key="4">
    <source>
        <dbReference type="Google" id="ProtNLM"/>
    </source>
</evidence>
<organism evidence="2 3">
    <name type="scientific">Enterococcus mundtii</name>
    <dbReference type="NCBI Taxonomy" id="53346"/>
    <lineage>
        <taxon>Bacteria</taxon>
        <taxon>Bacillati</taxon>
        <taxon>Bacillota</taxon>
        <taxon>Bacilli</taxon>
        <taxon>Lactobacillales</taxon>
        <taxon>Enterococcaceae</taxon>
        <taxon>Enterococcus</taxon>
    </lineage>
</organism>
<dbReference type="AlphaFoldDB" id="A0A1V2UH71"/>
<reference evidence="2 3" key="1">
    <citation type="submission" date="2016-12" db="EMBL/GenBank/DDBJ databases">
        <authorList>
            <person name="Song W.-J."/>
            <person name="Kurnit D.M."/>
        </authorList>
    </citation>
    <scope>NUCLEOTIDE SEQUENCE [LARGE SCALE GENOMIC DNA]</scope>
    <source>
        <strain evidence="2 3">CGB1038-1_S1</strain>
    </source>
</reference>
<keyword evidence="1" id="KW-0472">Membrane</keyword>
<sequence>MVQKKIGGLFFLLVVLLFLSHPSVTVFASTLTINNHVIYQEREGIEDHETTFIVQDLFLEDKTKLDQERVQQQRQQISTAHNLVFVSEATPQPQVFEQTITPQLFKEGQMSVGHQVSANPNHTAIQGRIVLWILLLLGSILLTIGGNYLGKKFSQQKYKND</sequence>
<dbReference type="RefSeq" id="WP_077151714.1">
    <property type="nucleotide sequence ID" value="NZ_CABMMO010000010.1"/>
</dbReference>
<proteinExistence type="predicted"/>
<evidence type="ECO:0000313" key="3">
    <source>
        <dbReference type="Proteomes" id="UP000189299"/>
    </source>
</evidence>
<comment type="caution">
    <text evidence="2">The sequence shown here is derived from an EMBL/GenBank/DDBJ whole genome shotgun (WGS) entry which is preliminary data.</text>
</comment>
<name>A0A1V2UH71_ENTMU</name>
<keyword evidence="1" id="KW-0812">Transmembrane</keyword>
<feature type="transmembrane region" description="Helical" evidence="1">
    <location>
        <begin position="129"/>
        <end position="149"/>
    </location>
</feature>
<evidence type="ECO:0000313" key="2">
    <source>
        <dbReference type="EMBL" id="ONN42323.1"/>
    </source>
</evidence>
<accession>A0A1V2UH71</accession>
<protein>
    <recommendedName>
        <fullName evidence="4">Type VII secretion protein EssA</fullName>
    </recommendedName>
</protein>
<gene>
    <name evidence="2" type="ORF">BTN92_10545</name>
</gene>
<evidence type="ECO:0000256" key="1">
    <source>
        <dbReference type="SAM" id="Phobius"/>
    </source>
</evidence>
<dbReference type="Proteomes" id="UP000189299">
    <property type="component" value="Unassembled WGS sequence"/>
</dbReference>